<evidence type="ECO:0000313" key="4">
    <source>
        <dbReference type="Proteomes" id="UP000812966"/>
    </source>
</evidence>
<feature type="compositionally biased region" description="Polar residues" evidence="1">
    <location>
        <begin position="926"/>
        <end position="955"/>
    </location>
</feature>
<feature type="compositionally biased region" description="Gly residues" evidence="1">
    <location>
        <begin position="203"/>
        <end position="217"/>
    </location>
</feature>
<feature type="region of interest" description="Disordered" evidence="1">
    <location>
        <begin position="1215"/>
        <end position="1238"/>
    </location>
</feature>
<feature type="compositionally biased region" description="Polar residues" evidence="1">
    <location>
        <begin position="966"/>
        <end position="984"/>
    </location>
</feature>
<dbReference type="Gene3D" id="1.10.220.20">
    <property type="match status" value="1"/>
</dbReference>
<feature type="compositionally biased region" description="Acidic residues" evidence="1">
    <location>
        <begin position="218"/>
        <end position="227"/>
    </location>
</feature>
<accession>A0A8K0JHJ8</accession>
<dbReference type="InterPro" id="IPR023394">
    <property type="entry name" value="Sec7_C_sf"/>
</dbReference>
<feature type="compositionally biased region" description="Polar residues" evidence="1">
    <location>
        <begin position="794"/>
        <end position="825"/>
    </location>
</feature>
<feature type="compositionally biased region" description="Basic and acidic residues" evidence="1">
    <location>
        <begin position="359"/>
        <end position="375"/>
    </location>
</feature>
<feature type="region of interest" description="Disordered" evidence="1">
    <location>
        <begin position="887"/>
        <end position="984"/>
    </location>
</feature>
<feature type="region of interest" description="Disordered" evidence="1">
    <location>
        <begin position="107"/>
        <end position="159"/>
    </location>
</feature>
<feature type="region of interest" description="Disordered" evidence="1">
    <location>
        <begin position="183"/>
        <end position="519"/>
    </location>
</feature>
<dbReference type="SUPFAM" id="SSF48425">
    <property type="entry name" value="Sec7 domain"/>
    <property type="match status" value="1"/>
</dbReference>
<feature type="compositionally biased region" description="Basic and acidic residues" evidence="1">
    <location>
        <begin position="854"/>
        <end position="865"/>
    </location>
</feature>
<feature type="compositionally biased region" description="Basic and acidic residues" evidence="1">
    <location>
        <begin position="294"/>
        <end position="303"/>
    </location>
</feature>
<feature type="compositionally biased region" description="Low complexity" evidence="1">
    <location>
        <begin position="385"/>
        <end position="398"/>
    </location>
</feature>
<feature type="region of interest" description="Disordered" evidence="1">
    <location>
        <begin position="714"/>
        <end position="745"/>
    </location>
</feature>
<organism evidence="3 4">
    <name type="scientific">Filobasidium floriforme</name>
    <dbReference type="NCBI Taxonomy" id="5210"/>
    <lineage>
        <taxon>Eukaryota</taxon>
        <taxon>Fungi</taxon>
        <taxon>Dikarya</taxon>
        <taxon>Basidiomycota</taxon>
        <taxon>Agaricomycotina</taxon>
        <taxon>Tremellomycetes</taxon>
        <taxon>Filobasidiales</taxon>
        <taxon>Filobasidiaceae</taxon>
        <taxon>Filobasidium</taxon>
    </lineage>
</organism>
<sequence length="1847" mass="200915">MSALGQPVPLDYEEELLGTPPEFRRAASDSAVVQPTAMANDAEHLNEQLFDDNNMAQQNQHLDDSHLTPNYQRRDLLRGLKNPKLAGLGPGISPYTPVDLNVYLQADDQDHGTPTPSRISPSPSGSSGTRHLLPPLSASSSRSHSPSSNHSPSLSPLPTLSELRNLQRANSAAGRLMAMKKLMGQTPPSPTSLRRAGSLNVGVRGGMMGRNRGVGGDQDGEDDENNADNERGDDTLDDDNDDNGHNEIGRKDQDQELAQELNSFGQGMLGSPTKQTGARRNPNRNRRLGSIDLLRNRDQDHDSQQYSLLPDDHDQEDSQLDSEGFAQPIGSAREMTHPPPSAFPRPQLGRSNTVGTGGGEERRSVIGRRMMERLGSRTRSPQGEGDVASSSPGSGAVGLQSLLQRAKERRENEARARQAEAERQQESVVQAEAEQETTEERKENHEFMNPQEAALAQGGAQSTDRLPHEDPGDESLQPEHESTSEQEQESISTSPPIILSEAVSDSEPRPISSGILKRDLPETVGRSSFEAGVSSDSDHQRGSLMFLETSGSEDSHQRYRQHSPYFGLGHAGFGAGAGQSLFAGPSDLARSVSQATARSGVSDKFEYEAHLRRSGSEKRTTRASMVTPIPGDVVGNVTMEEILDADDSALREDTIEEIQSPIEDRENDRYGGDDLPVDMPIHRLQELHTRRLSVEAAQEYADGPEGLLPPLPPFVNEHGGPGRDSTISHTGGKHSTTPSESSLGSSLSAIPFIVSTGVEGSPETRTPRMPIPRRDMSMSSFPAEVQDGDKRGSEFSTPGRQYYSSVNSPSGMLTGTKDSPGSASIRQAMPNMLDQQPSPEGYEARTHRRLGSAFEERPNASRDHEVEELDDGASPAKYSIMSWHDVADPADSPIPSEQYSKRSQGVVQTLKSTFRRNRSRSNSRSGTDQVLSPTITPGTPTRASQGSLASAITNSPHRESRRGSQRSDASSMTTGPHASMQSSVFSTAPSVVLPAGQVSPLPQIDPNDPRAFNSKLSPFVPQSMHAPLLQQVSDSVIPTVHSTKDSPPLSQASSRNSQSKLDASPSSAQASYYDLTVTKDLAALDEKSIGKKSWLADTFFTPHGATTKRRPSISNILRRKNSTSQASSRKNSVVQDVAEIVLPRVPQSASSDVPPLPRSNETLPADAIPHPIVPAPPSSTSDVVSPPLRLAALPSTLSAVEEQVTPVSPAVRGFQRGSVRVRDSSKTDTKKSARQGDRSRVLLERLDGLLAAKPENRPGFLHEPPRKLIAVAETLQVVNNHTILDRHLFLFTDILVIAEPILLDGKEALEGVEGTFRVKSVAPLETLVLRKCPVKPARPASSCDPHIAEFREQFSSDPERSVDRLSEQTRIAQDSAALAEILFNSRDFDKEQLSDYLVQPRNRALLDGYIRQFNLGGVRIDEALRVFILALRLPADNAGFESILQAFAKGWYQANISTIEFGLNTVRNLLLCIMKLHDGYHPETTFGFAKEKVVVSSDDFLTGFYQQDRGTIVSGSLLRTIYAAVRQERYVQAASSLENLTHGRTIAISLASEEICLSAGSWSETITVTVPVVDPDFRIRLLGDGLSFDSDLLEFGTSRQQSFRVKGSVPGRFKLLLCRSGENAALYPKLPNGITVDLGPAFRAHNLELTFRNSLGHRRLCRFSFSNETILSEFARALDLQSADTKSVKGQGQDSWTQAVLPDRGSLSPELLRAIDCMALKTLSDCLMASSLPSLGNPLEEEDLEATPKAFKPLASWTMSSAQADYDAQEIQRVMAAGIPLHGTPTKKARTNSGRAATSHKTTLLTGNEIVLMCRQNSLIPIIFGLLEEDQLAVGLRSTHRISNQQH</sequence>
<feature type="region of interest" description="Disordered" evidence="1">
    <location>
        <begin position="783"/>
        <end position="825"/>
    </location>
</feature>
<dbReference type="GO" id="GO:0005085">
    <property type="term" value="F:guanyl-nucleotide exchange factor activity"/>
    <property type="evidence" value="ECO:0007669"/>
    <property type="project" value="InterPro"/>
</dbReference>
<feature type="compositionally biased region" description="Basic and acidic residues" evidence="1">
    <location>
        <begin position="1220"/>
        <end position="1238"/>
    </location>
</feature>
<evidence type="ECO:0000259" key="2">
    <source>
        <dbReference type="PROSITE" id="PS50190"/>
    </source>
</evidence>
<feature type="region of interest" description="Disordered" evidence="1">
    <location>
        <begin position="852"/>
        <end position="872"/>
    </location>
</feature>
<dbReference type="Pfam" id="PF01369">
    <property type="entry name" value="Sec7"/>
    <property type="match status" value="1"/>
</dbReference>
<proteinExistence type="predicted"/>
<dbReference type="Proteomes" id="UP000812966">
    <property type="component" value="Unassembled WGS sequence"/>
</dbReference>
<feature type="region of interest" description="Disordered" evidence="1">
    <location>
        <begin position="1039"/>
        <end position="1068"/>
    </location>
</feature>
<feature type="region of interest" description="Disordered" evidence="1">
    <location>
        <begin position="997"/>
        <end position="1018"/>
    </location>
</feature>
<gene>
    <name evidence="3" type="ORF">FFLO_05125</name>
</gene>
<dbReference type="GO" id="GO:0032012">
    <property type="term" value="P:regulation of ARF protein signal transduction"/>
    <property type="evidence" value="ECO:0007669"/>
    <property type="project" value="InterPro"/>
</dbReference>
<feature type="compositionally biased region" description="Polar residues" evidence="1">
    <location>
        <begin position="895"/>
        <end position="912"/>
    </location>
</feature>
<dbReference type="EMBL" id="JABELV010000122">
    <property type="protein sequence ID" value="KAG7530292.1"/>
    <property type="molecule type" value="Genomic_DNA"/>
</dbReference>
<dbReference type="Gene3D" id="1.10.1000.11">
    <property type="entry name" value="Arf Nucleotide-binding Site Opener,domain 2"/>
    <property type="match status" value="1"/>
</dbReference>
<dbReference type="InterPro" id="IPR000904">
    <property type="entry name" value="Sec7_dom"/>
</dbReference>
<feature type="domain" description="SEC7" evidence="2">
    <location>
        <begin position="1352"/>
        <end position="1528"/>
    </location>
</feature>
<dbReference type="PROSITE" id="PS50190">
    <property type="entry name" value="SEC7"/>
    <property type="match status" value="1"/>
</dbReference>
<feature type="region of interest" description="Disordered" evidence="1">
    <location>
        <begin position="757"/>
        <end position="776"/>
    </location>
</feature>
<feature type="compositionally biased region" description="Low complexity" evidence="1">
    <location>
        <begin position="112"/>
        <end position="159"/>
    </location>
</feature>
<feature type="compositionally biased region" description="Polar residues" evidence="1">
    <location>
        <begin position="1048"/>
        <end position="1068"/>
    </location>
</feature>
<protein>
    <recommendedName>
        <fullName evidence="2">SEC7 domain-containing protein</fullName>
    </recommendedName>
</protein>
<comment type="caution">
    <text evidence="3">The sequence shown here is derived from an EMBL/GenBank/DDBJ whole genome shotgun (WGS) entry which is preliminary data.</text>
</comment>
<feature type="compositionally biased region" description="Low complexity" evidence="1">
    <location>
        <begin position="735"/>
        <end position="745"/>
    </location>
</feature>
<reference evidence="3" key="1">
    <citation type="submission" date="2020-04" db="EMBL/GenBank/DDBJ databases">
        <title>Analysis of mating type loci in Filobasidium floriforme.</title>
        <authorList>
            <person name="Nowrousian M."/>
        </authorList>
    </citation>
    <scope>NUCLEOTIDE SEQUENCE</scope>
    <source>
        <strain evidence="3">CBS 6242</strain>
    </source>
</reference>
<dbReference type="InterPro" id="IPR035999">
    <property type="entry name" value="Sec7_dom_sf"/>
</dbReference>
<keyword evidence="4" id="KW-1185">Reference proteome</keyword>
<feature type="compositionally biased region" description="Basic and acidic residues" evidence="1">
    <location>
        <begin position="405"/>
        <end position="425"/>
    </location>
</feature>
<name>A0A8K0JHJ8_9TREE</name>
<evidence type="ECO:0000313" key="3">
    <source>
        <dbReference type="EMBL" id="KAG7530292.1"/>
    </source>
</evidence>
<feature type="compositionally biased region" description="Basic and acidic residues" evidence="1">
    <location>
        <begin position="242"/>
        <end position="254"/>
    </location>
</feature>
<evidence type="ECO:0000256" key="1">
    <source>
        <dbReference type="SAM" id="MobiDB-lite"/>
    </source>
</evidence>
<dbReference type="SMART" id="SM00222">
    <property type="entry name" value="Sec7"/>
    <property type="match status" value="1"/>
</dbReference>